<organism evidence="7 8">
    <name type="scientific">Hymenolepis diminuta</name>
    <name type="common">Rat tapeworm</name>
    <dbReference type="NCBI Taxonomy" id="6216"/>
    <lineage>
        <taxon>Eukaryota</taxon>
        <taxon>Metazoa</taxon>
        <taxon>Spiralia</taxon>
        <taxon>Lophotrochozoa</taxon>
        <taxon>Platyhelminthes</taxon>
        <taxon>Cestoda</taxon>
        <taxon>Eucestoda</taxon>
        <taxon>Cyclophyllidea</taxon>
        <taxon>Hymenolepididae</taxon>
        <taxon>Hymenolepis</taxon>
    </lineage>
</organism>
<dbReference type="GO" id="GO:0005634">
    <property type="term" value="C:nucleus"/>
    <property type="evidence" value="ECO:0007669"/>
    <property type="project" value="UniProtKB-SubCell"/>
</dbReference>
<feature type="compositionally biased region" description="Basic and acidic residues" evidence="5">
    <location>
        <begin position="337"/>
        <end position="346"/>
    </location>
</feature>
<dbReference type="GO" id="GO:0003714">
    <property type="term" value="F:transcription corepressor activity"/>
    <property type="evidence" value="ECO:0007669"/>
    <property type="project" value="TreeGrafter"/>
</dbReference>
<keyword evidence="4" id="KW-0175">Coiled coil</keyword>
<evidence type="ECO:0000313" key="7">
    <source>
        <dbReference type="EMBL" id="VUZ56421.1"/>
    </source>
</evidence>
<dbReference type="Proteomes" id="UP000321570">
    <property type="component" value="Unassembled WGS sequence"/>
</dbReference>
<sequence>MYPNRPPVPSGPGQPYKFTVLETCDRIKEEFNYVQQQCHQLQAEREKLMSERVDMQRICVVYYEMANGLNLEMHRQMEISKRLNAILNQVIPFLAAEHQSQVASAIDRAKQVTMQELNSVLTAQMEDTKLSKFANGGNMGMSNDQLEIYKQMQAHQGGSPTAGLPGASSGNQSSSHGNNPAGSSSAFPGLPANMTAGLQNAFLNGLMSAAGGGMMPPPGSAGLPLGNRDIKDYSNDDKQRAIAAAANSLLRGGQPNIPGSPFLPGGSGPGGMNFPEGFFGAAAAAQAAAAANIATTSPSRTGGGVRNSTTTSAPSSSNLLPPPPPPPSQTPSSITPPDEKRRKLMQDPKLFQRKKTDKTKFLLVARSHPSYY</sequence>
<evidence type="ECO:0000256" key="1">
    <source>
        <dbReference type="ARBA" id="ARBA00004123"/>
    </source>
</evidence>
<evidence type="ECO:0000256" key="4">
    <source>
        <dbReference type="SAM" id="Coils"/>
    </source>
</evidence>
<evidence type="ECO:0000259" key="6">
    <source>
        <dbReference type="Pfam" id="PF03920"/>
    </source>
</evidence>
<dbReference type="PANTHER" id="PTHR10814">
    <property type="entry name" value="TRANSDUCIN-LIKE ENHANCER PROTEIN"/>
    <property type="match status" value="1"/>
</dbReference>
<evidence type="ECO:0000313" key="8">
    <source>
        <dbReference type="Proteomes" id="UP000321570"/>
    </source>
</evidence>
<accession>A0A564ZA98</accession>
<feature type="region of interest" description="Disordered" evidence="5">
    <location>
        <begin position="249"/>
        <end position="269"/>
    </location>
</feature>
<gene>
    <name evidence="7" type="ORF">WMSIL1_LOCUS14037</name>
</gene>
<dbReference type="EMBL" id="CABIJS010000703">
    <property type="protein sequence ID" value="VUZ56421.1"/>
    <property type="molecule type" value="Genomic_DNA"/>
</dbReference>
<feature type="compositionally biased region" description="Pro residues" evidence="5">
    <location>
        <begin position="320"/>
        <end position="329"/>
    </location>
</feature>
<reference evidence="7 8" key="1">
    <citation type="submission" date="2019-07" db="EMBL/GenBank/DDBJ databases">
        <authorList>
            <person name="Jastrzebski P J."/>
            <person name="Paukszto L."/>
            <person name="Jastrzebski P J."/>
        </authorList>
    </citation>
    <scope>NUCLEOTIDE SEQUENCE [LARGE SCALE GENOMIC DNA]</scope>
    <source>
        <strain evidence="7 8">WMS-il1</strain>
    </source>
</reference>
<feature type="region of interest" description="Disordered" evidence="5">
    <location>
        <begin position="154"/>
        <end position="188"/>
    </location>
</feature>
<keyword evidence="8" id="KW-1185">Reference proteome</keyword>
<dbReference type="Pfam" id="PF03920">
    <property type="entry name" value="TLE_N"/>
    <property type="match status" value="1"/>
</dbReference>
<comment type="similarity">
    <text evidence="2">Belongs to the WD repeat Groucho/TLE family.</text>
</comment>
<proteinExistence type="inferred from homology"/>
<feature type="compositionally biased region" description="Low complexity" evidence="5">
    <location>
        <begin position="166"/>
        <end position="179"/>
    </location>
</feature>
<feature type="domain" description="Groucho/TLE N-terminal Q-rich" evidence="6">
    <location>
        <begin position="17"/>
        <end position="126"/>
    </location>
</feature>
<evidence type="ECO:0000256" key="3">
    <source>
        <dbReference type="ARBA" id="ARBA00023242"/>
    </source>
</evidence>
<feature type="coiled-coil region" evidence="4">
    <location>
        <begin position="24"/>
        <end position="58"/>
    </location>
</feature>
<protein>
    <recommendedName>
        <fullName evidence="6">Groucho/TLE N-terminal Q-rich domain-containing protein</fullName>
    </recommendedName>
</protein>
<dbReference type="GO" id="GO:0005667">
    <property type="term" value="C:transcription regulator complex"/>
    <property type="evidence" value="ECO:0007669"/>
    <property type="project" value="TreeGrafter"/>
</dbReference>
<dbReference type="InterPro" id="IPR009146">
    <property type="entry name" value="Groucho_enhance"/>
</dbReference>
<evidence type="ECO:0000256" key="5">
    <source>
        <dbReference type="SAM" id="MobiDB-lite"/>
    </source>
</evidence>
<feature type="compositionally biased region" description="Low complexity" evidence="5">
    <location>
        <begin position="308"/>
        <end position="319"/>
    </location>
</feature>
<comment type="subcellular location">
    <subcellularLocation>
        <location evidence="1">Nucleus</location>
    </subcellularLocation>
</comment>
<name>A0A564ZA98_HYMDI</name>
<dbReference type="AlphaFoldDB" id="A0A564ZA98"/>
<evidence type="ECO:0000256" key="2">
    <source>
        <dbReference type="ARBA" id="ARBA00005969"/>
    </source>
</evidence>
<dbReference type="PANTHER" id="PTHR10814:SF21">
    <property type="entry name" value="PROTEIN GROUCHO"/>
    <property type="match status" value="1"/>
</dbReference>
<dbReference type="GO" id="GO:0090090">
    <property type="term" value="P:negative regulation of canonical Wnt signaling pathway"/>
    <property type="evidence" value="ECO:0007669"/>
    <property type="project" value="TreeGrafter"/>
</dbReference>
<feature type="region of interest" description="Disordered" evidence="5">
    <location>
        <begin position="295"/>
        <end position="358"/>
    </location>
</feature>
<dbReference type="InterPro" id="IPR005617">
    <property type="entry name" value="Groucho/TLE_N"/>
</dbReference>
<keyword evidence="3" id="KW-0539">Nucleus</keyword>